<evidence type="ECO:0000313" key="10">
    <source>
        <dbReference type="EMBL" id="CAB4720428.1"/>
    </source>
</evidence>
<keyword evidence="3 7" id="KW-0812">Transmembrane</keyword>
<sequence>MVAIIWYIPRISHPLWALGFGSLTGGICGNLADRLFRAPGVMQGEVIDWIRLPNWPLFNVADSFIVASVALMIFLSWREVPIRTVVVEDE</sequence>
<evidence type="ECO:0000256" key="2">
    <source>
        <dbReference type="ARBA" id="ARBA00022670"/>
    </source>
</evidence>
<dbReference type="EMBL" id="CAFBLI010000041">
    <property type="protein sequence ID" value="CAB4866035.1"/>
    <property type="molecule type" value="Genomic_DNA"/>
</dbReference>
<evidence type="ECO:0000313" key="8">
    <source>
        <dbReference type="EMBL" id="CAB4594517.1"/>
    </source>
</evidence>
<proteinExistence type="predicted"/>
<dbReference type="PANTHER" id="PTHR33695">
    <property type="entry name" value="LIPOPROTEIN SIGNAL PEPTIDASE"/>
    <property type="match status" value="1"/>
</dbReference>
<dbReference type="InterPro" id="IPR001872">
    <property type="entry name" value="Peptidase_A8"/>
</dbReference>
<dbReference type="GO" id="GO:0016020">
    <property type="term" value="C:membrane"/>
    <property type="evidence" value="ECO:0007669"/>
    <property type="project" value="InterPro"/>
</dbReference>
<evidence type="ECO:0000313" key="12">
    <source>
        <dbReference type="EMBL" id="CAB4866035.1"/>
    </source>
</evidence>
<dbReference type="AlphaFoldDB" id="A0A6J6MR22"/>
<accession>A0A6J6MR22</accession>
<keyword evidence="1" id="KW-1003">Cell membrane</keyword>
<evidence type="ECO:0000256" key="7">
    <source>
        <dbReference type="SAM" id="Phobius"/>
    </source>
</evidence>
<keyword evidence="6 7" id="KW-0472">Membrane</keyword>
<keyword evidence="5 7" id="KW-1133">Transmembrane helix</keyword>
<reference evidence="9" key="1">
    <citation type="submission" date="2020-05" db="EMBL/GenBank/DDBJ databases">
        <authorList>
            <person name="Chiriac C."/>
            <person name="Salcher M."/>
            <person name="Ghai R."/>
            <person name="Kavagutti S V."/>
        </authorList>
    </citation>
    <scope>NUCLEOTIDE SEQUENCE</scope>
</reference>
<dbReference type="PRINTS" id="PR00781">
    <property type="entry name" value="LIPOSIGPTASE"/>
</dbReference>
<dbReference type="EMBL" id="CAEZYJ010000071">
    <property type="protein sequence ID" value="CAB4720428.1"/>
    <property type="molecule type" value="Genomic_DNA"/>
</dbReference>
<evidence type="ECO:0000256" key="4">
    <source>
        <dbReference type="ARBA" id="ARBA00022801"/>
    </source>
</evidence>
<evidence type="ECO:0000256" key="5">
    <source>
        <dbReference type="ARBA" id="ARBA00022989"/>
    </source>
</evidence>
<evidence type="ECO:0000256" key="6">
    <source>
        <dbReference type="ARBA" id="ARBA00023136"/>
    </source>
</evidence>
<feature type="transmembrane region" description="Helical" evidence="7">
    <location>
        <begin position="57"/>
        <end position="77"/>
    </location>
</feature>
<keyword evidence="4" id="KW-0378">Hydrolase</keyword>
<feature type="transmembrane region" description="Helical" evidence="7">
    <location>
        <begin position="15"/>
        <end position="36"/>
    </location>
</feature>
<dbReference type="EMBL" id="CAEZUJ010000009">
    <property type="protein sequence ID" value="CAB4594517.1"/>
    <property type="molecule type" value="Genomic_DNA"/>
</dbReference>
<dbReference type="EMBL" id="CAEZZS010000004">
    <property type="protein sequence ID" value="CAB4768159.1"/>
    <property type="molecule type" value="Genomic_DNA"/>
</dbReference>
<dbReference type="GO" id="GO:0004190">
    <property type="term" value="F:aspartic-type endopeptidase activity"/>
    <property type="evidence" value="ECO:0007669"/>
    <property type="project" value="InterPro"/>
</dbReference>
<dbReference type="EMBL" id="CAEZXH010000007">
    <property type="protein sequence ID" value="CAB4676751.1"/>
    <property type="molecule type" value="Genomic_DNA"/>
</dbReference>
<name>A0A6J6MR22_9ZZZZ</name>
<dbReference type="GO" id="GO:0006508">
    <property type="term" value="P:proteolysis"/>
    <property type="evidence" value="ECO:0007669"/>
    <property type="project" value="UniProtKB-KW"/>
</dbReference>
<evidence type="ECO:0000313" key="11">
    <source>
        <dbReference type="EMBL" id="CAB4768159.1"/>
    </source>
</evidence>
<evidence type="ECO:0000256" key="1">
    <source>
        <dbReference type="ARBA" id="ARBA00022475"/>
    </source>
</evidence>
<dbReference type="PANTHER" id="PTHR33695:SF1">
    <property type="entry name" value="LIPOPROTEIN SIGNAL PEPTIDASE"/>
    <property type="match status" value="1"/>
</dbReference>
<evidence type="ECO:0000313" key="9">
    <source>
        <dbReference type="EMBL" id="CAB4676751.1"/>
    </source>
</evidence>
<gene>
    <name evidence="8" type="ORF">UFOPK1811_00375</name>
    <name evidence="9" type="ORF">UFOPK2360_00228</name>
    <name evidence="10" type="ORF">UFOPK2659_00608</name>
    <name evidence="11" type="ORF">UFOPK2922_00175</name>
    <name evidence="12" type="ORF">UFOPK3306_00688</name>
</gene>
<evidence type="ECO:0000256" key="3">
    <source>
        <dbReference type="ARBA" id="ARBA00022692"/>
    </source>
</evidence>
<dbReference type="Pfam" id="PF01252">
    <property type="entry name" value="Peptidase_A8"/>
    <property type="match status" value="1"/>
</dbReference>
<organism evidence="9">
    <name type="scientific">freshwater metagenome</name>
    <dbReference type="NCBI Taxonomy" id="449393"/>
    <lineage>
        <taxon>unclassified sequences</taxon>
        <taxon>metagenomes</taxon>
        <taxon>ecological metagenomes</taxon>
    </lineage>
</organism>
<keyword evidence="2" id="KW-0645">Protease</keyword>
<protein>
    <submittedName>
        <fullName evidence="9">Unannotated protein</fullName>
    </submittedName>
</protein>